<reference evidence="4" key="1">
    <citation type="submission" date="2017-12" db="EMBL/GenBank/DDBJ databases">
        <title>Sequencing the genomes of 1000 Actinobacteria strains.</title>
        <authorList>
            <person name="Klenk H.-P."/>
        </authorList>
    </citation>
    <scope>NUCLEOTIDE SEQUENCE [LARGE SCALE GENOMIC DNA]</scope>
    <source>
        <strain evidence="4">DSM 44228</strain>
    </source>
</reference>
<organism evidence="4 5">
    <name type="scientific">Saccharopolyspora spinosa</name>
    <dbReference type="NCBI Taxonomy" id="60894"/>
    <lineage>
        <taxon>Bacteria</taxon>
        <taxon>Bacillati</taxon>
        <taxon>Actinomycetota</taxon>
        <taxon>Actinomycetes</taxon>
        <taxon>Pseudonocardiales</taxon>
        <taxon>Pseudonocardiaceae</taxon>
        <taxon>Saccharopolyspora</taxon>
    </lineage>
</organism>
<dbReference type="Gene3D" id="3.30.1330.120">
    <property type="entry name" value="2-methylcitrate dehydratase PrpD"/>
    <property type="match status" value="1"/>
</dbReference>
<comment type="caution">
    <text evidence="4">The sequence shown here is derived from an EMBL/GenBank/DDBJ whole genome shotgun (WGS) entry which is preliminary data.</text>
</comment>
<evidence type="ECO:0000259" key="2">
    <source>
        <dbReference type="Pfam" id="PF03972"/>
    </source>
</evidence>
<sequence length="418" mass="43997">MSENELSFTEAAEEALSRIFATPRAETAITDRTAVDTIACIAGGRYEPFVAALAEARRVPPRLLAHTSLDDVPGHDAAFVNAAAAHSQDLDDTQLSTTAHVSSVVWSTLLAVVPSATPGLHVARAATAGHRFLRMLGGFVVPNHLRAGWHATGTASALGAVVAYGALVDDHARTRRALGIVGSLMGGLRANNMSSLKCVHAGRAAENALLAHRIAVQESWAGEASLPAMAAAFGFRAAALRDDTVDGSDMLAKLYPSCSGTHPAVEVVLSLRAELSRRGTVDVTVPQLVADETTTAWPAGIPEARMSLPYTIACALHYGRLDNDAIRDGLIEPAVRAAFDTVVVRVDAEDQDTTYQPWARVDLPDRPRTLWSVPPDNEAIGGKWARLVGPGVAPPIVSAASDVRSLISELRCAVGVPA</sequence>
<dbReference type="Gene3D" id="1.10.4100.10">
    <property type="entry name" value="2-methylcitrate dehydratase PrpD"/>
    <property type="match status" value="1"/>
</dbReference>
<comment type="similarity">
    <text evidence="1">Belongs to the PrpD family.</text>
</comment>
<feature type="domain" description="MmgE/PrpD C-terminal" evidence="3">
    <location>
        <begin position="255"/>
        <end position="351"/>
    </location>
</feature>
<dbReference type="PANTHER" id="PTHR16943">
    <property type="entry name" value="2-METHYLCITRATE DEHYDRATASE-RELATED"/>
    <property type="match status" value="1"/>
</dbReference>
<dbReference type="InterPro" id="IPR045337">
    <property type="entry name" value="MmgE_PrpD_C"/>
</dbReference>
<dbReference type="EMBL" id="PJNB01000001">
    <property type="protein sequence ID" value="PKW18304.1"/>
    <property type="molecule type" value="Genomic_DNA"/>
</dbReference>
<dbReference type="InterPro" id="IPR042183">
    <property type="entry name" value="MmgE/PrpD_sf_1"/>
</dbReference>
<dbReference type="Pfam" id="PF19305">
    <property type="entry name" value="MmgE_PrpD_C"/>
    <property type="match status" value="1"/>
</dbReference>
<evidence type="ECO:0000313" key="5">
    <source>
        <dbReference type="Proteomes" id="UP000233786"/>
    </source>
</evidence>
<evidence type="ECO:0000313" key="4">
    <source>
        <dbReference type="EMBL" id="PKW18304.1"/>
    </source>
</evidence>
<dbReference type="RefSeq" id="WP_010314390.1">
    <property type="nucleotide sequence ID" value="NZ_CP061007.1"/>
</dbReference>
<gene>
    <name evidence="4" type="ORF">A8926_6376</name>
</gene>
<evidence type="ECO:0000259" key="3">
    <source>
        <dbReference type="Pfam" id="PF19305"/>
    </source>
</evidence>
<dbReference type="InterPro" id="IPR042188">
    <property type="entry name" value="MmgE/PrpD_sf_2"/>
</dbReference>
<accession>A0A2N3Y5V2</accession>
<evidence type="ECO:0000256" key="1">
    <source>
        <dbReference type="ARBA" id="ARBA00006174"/>
    </source>
</evidence>
<dbReference type="STRING" id="994479.GCA_000194155_07030"/>
<name>A0A2N3Y5V2_SACSN</name>
<dbReference type="PANTHER" id="PTHR16943:SF8">
    <property type="entry name" value="2-METHYLCITRATE DEHYDRATASE"/>
    <property type="match status" value="1"/>
</dbReference>
<proteinExistence type="inferred from homology"/>
<dbReference type="GO" id="GO:0016829">
    <property type="term" value="F:lyase activity"/>
    <property type="evidence" value="ECO:0007669"/>
    <property type="project" value="InterPro"/>
</dbReference>
<dbReference type="OrthoDB" id="9797528at2"/>
<feature type="domain" description="MmgE/PrpD N-terminal" evidence="2">
    <location>
        <begin position="27"/>
        <end position="242"/>
    </location>
</feature>
<dbReference type="SUPFAM" id="SSF103378">
    <property type="entry name" value="2-methylcitrate dehydratase PrpD"/>
    <property type="match status" value="1"/>
</dbReference>
<dbReference type="InterPro" id="IPR036148">
    <property type="entry name" value="MmgE/PrpD_sf"/>
</dbReference>
<keyword evidence="5" id="KW-1185">Reference proteome</keyword>
<dbReference type="InterPro" id="IPR005656">
    <property type="entry name" value="MmgE_PrpD"/>
</dbReference>
<protein>
    <submittedName>
        <fullName evidence="4">2-methylcitrate dehydratase PrpD</fullName>
    </submittedName>
</protein>
<dbReference type="Proteomes" id="UP000233786">
    <property type="component" value="Unassembled WGS sequence"/>
</dbReference>
<dbReference type="Pfam" id="PF03972">
    <property type="entry name" value="MmgE_PrpD_N"/>
    <property type="match status" value="1"/>
</dbReference>
<dbReference type="InterPro" id="IPR045336">
    <property type="entry name" value="MmgE_PrpD_N"/>
</dbReference>
<dbReference type="AlphaFoldDB" id="A0A2N3Y5V2"/>